<feature type="region of interest" description="Disordered" evidence="7">
    <location>
        <begin position="195"/>
        <end position="217"/>
    </location>
</feature>
<dbReference type="EC" id="2.7.11.1" evidence="1"/>
<dbReference type="InterPro" id="IPR007822">
    <property type="entry name" value="LANC-like"/>
</dbReference>
<sequence length="905" mass="96216">MVDFKFSVFTAVAAADAGEASLVDVLTRALPAAPGRWRVGRSGIWCSVVPEGAPRRQQGWKLHVSATPASAEEVLERASRVLLEAGSAFKFAASVDFVAALNARNTSRGHSGKFITVYPESDAEAVRLARELHEATKGLPGPRVLSDRPYAPGSLVHYRYGAFVEERRLTNDGFYTWTIIDPDGKPVEDRRAGRYTPPSWVTSPFPDNGPQSTRRTRDSGEIVLGERFAVREAIRHSNKGGVYRAVDRRTGDPVVIKEARPHVAADLEGRDTRDRLRAEARALERLGGRGLAPRLVELFPQGGHLFLAQELVQGGPLREWAAERIVEAGWGDHLGTATEMARRLVELMSDAHAAGLIVRDFNPNNIMVRPDGTPVLIDLELAVADGEDGPLRSGTPAFGAPEQLGGAPPHASADHYSLGATLCYLFTGSPPYLLDEHPPSRPPADRLDEWLTARTQGLEFPEHLRAMVLGLMADDPGRRWTTDRARDALAAPNARGARGPVDAESPWLRETVERAIEGITDELLASMDPDAANALWPVSCVHGAPDPCTLQQGAAGCLGALVRCSRLTGDPRLPEAIAAASRWVRARMADGTNRPPGLYFGSAGVAWSLLDAGLETGDERLVEDAVALAGTLPAAVASPDVTHGTAGLGLTALHLWARTGLAAFAERAEAAADALLGTVEEREGGLVWSTPADVDSKLAGRSYHGFAHGVAGVGYFLLACAEATGRDDCRAFAVRVGDALLDAAVVERGTAMWGAGAGDAPTAPYWCHGASGIGSFLVRLGAATGDARFLEAAELSARAVTGHAWRAVLGQCHGLAGNGDFLLDMAELTGDDRHRAAAWRLGRTIVAARAHRDGRLVLPDEQGEVSATWGDGMSGMLGFLLRLRYGSPRLWTVEAAAATAVGGAS</sequence>
<dbReference type="Gene3D" id="3.30.200.20">
    <property type="entry name" value="Phosphorylase Kinase, domain 1"/>
    <property type="match status" value="1"/>
</dbReference>
<dbReference type="InterPro" id="IPR057929">
    <property type="entry name" value="RamC_N"/>
</dbReference>
<dbReference type="NCBIfam" id="NF038150">
    <property type="entry name" value="lanthi_synth_IV"/>
    <property type="match status" value="1"/>
</dbReference>
<evidence type="ECO:0000256" key="5">
    <source>
        <dbReference type="ARBA" id="ARBA00022777"/>
    </source>
</evidence>
<dbReference type="CDD" id="cd14014">
    <property type="entry name" value="STKc_PknB_like"/>
    <property type="match status" value="1"/>
</dbReference>
<dbReference type="PRINTS" id="PR01950">
    <property type="entry name" value="LANCSUPER"/>
</dbReference>
<dbReference type="Pfam" id="PF00069">
    <property type="entry name" value="Pkinase"/>
    <property type="match status" value="1"/>
</dbReference>
<dbReference type="InterPro" id="IPR000719">
    <property type="entry name" value="Prot_kinase_dom"/>
</dbReference>
<reference evidence="10" key="1">
    <citation type="journal article" date="2019" name="Int. J. Syst. Evol. Microbiol.">
        <title>The Global Catalogue of Microorganisms (GCM) 10K type strain sequencing project: providing services to taxonomists for standard genome sequencing and annotation.</title>
        <authorList>
            <consortium name="The Broad Institute Genomics Platform"/>
            <consortium name="The Broad Institute Genome Sequencing Center for Infectious Disease"/>
            <person name="Wu L."/>
            <person name="Ma J."/>
        </authorList>
    </citation>
    <scope>NUCLEOTIDE SEQUENCE [LARGE SCALE GENOMIC DNA]</scope>
    <source>
        <strain evidence="10">JCM 31202</strain>
    </source>
</reference>
<dbReference type="InterPro" id="IPR058053">
    <property type="entry name" value="RamC_C"/>
</dbReference>
<dbReference type="Pfam" id="PF05147">
    <property type="entry name" value="LANC_like"/>
    <property type="match status" value="1"/>
</dbReference>
<evidence type="ECO:0000256" key="7">
    <source>
        <dbReference type="SAM" id="MobiDB-lite"/>
    </source>
</evidence>
<evidence type="ECO:0000259" key="8">
    <source>
        <dbReference type="PROSITE" id="PS50011"/>
    </source>
</evidence>
<dbReference type="SMART" id="SM01260">
    <property type="entry name" value="LANC_like"/>
    <property type="match status" value="1"/>
</dbReference>
<dbReference type="InterPro" id="IPR011009">
    <property type="entry name" value="Kinase-like_dom_sf"/>
</dbReference>
<feature type="domain" description="Protein kinase" evidence="8">
    <location>
        <begin position="228"/>
        <end position="508"/>
    </location>
</feature>
<dbReference type="EMBL" id="JBHTJA010000055">
    <property type="protein sequence ID" value="MFD0903428.1"/>
    <property type="molecule type" value="Genomic_DNA"/>
</dbReference>
<dbReference type="PANTHER" id="PTHR43289">
    <property type="entry name" value="MITOGEN-ACTIVATED PROTEIN KINASE KINASE KINASE 20-RELATED"/>
    <property type="match status" value="1"/>
</dbReference>
<dbReference type="Gene3D" id="1.10.510.10">
    <property type="entry name" value="Transferase(Phosphotransferase) domain 1"/>
    <property type="match status" value="1"/>
</dbReference>
<dbReference type="CDD" id="cd04791">
    <property type="entry name" value="LanC_SerThrkinase"/>
    <property type="match status" value="1"/>
</dbReference>
<dbReference type="RefSeq" id="WP_378302221.1">
    <property type="nucleotide sequence ID" value="NZ_JBHTJA010000055.1"/>
</dbReference>
<evidence type="ECO:0000256" key="4">
    <source>
        <dbReference type="ARBA" id="ARBA00022741"/>
    </source>
</evidence>
<dbReference type="Pfam" id="PF25816">
    <property type="entry name" value="RamC_N"/>
    <property type="match status" value="1"/>
</dbReference>
<evidence type="ECO:0000256" key="1">
    <source>
        <dbReference type="ARBA" id="ARBA00012513"/>
    </source>
</evidence>
<evidence type="ECO:0000313" key="10">
    <source>
        <dbReference type="Proteomes" id="UP001596972"/>
    </source>
</evidence>
<keyword evidence="6" id="KW-0067">ATP-binding</keyword>
<gene>
    <name evidence="9" type="primary">lanL</name>
    <name evidence="9" type="ORF">ACFQ11_23755</name>
</gene>
<keyword evidence="3" id="KW-0808">Transferase</keyword>
<dbReference type="SMART" id="SM00220">
    <property type="entry name" value="S_TKc"/>
    <property type="match status" value="1"/>
</dbReference>
<evidence type="ECO:0000313" key="9">
    <source>
        <dbReference type="EMBL" id="MFD0903428.1"/>
    </source>
</evidence>
<keyword evidence="5" id="KW-0418">Kinase</keyword>
<dbReference type="SUPFAM" id="SSF158745">
    <property type="entry name" value="LanC-like"/>
    <property type="match status" value="1"/>
</dbReference>
<proteinExistence type="predicted"/>
<dbReference type="SUPFAM" id="SSF56112">
    <property type="entry name" value="Protein kinase-like (PK-like)"/>
    <property type="match status" value="1"/>
</dbReference>
<name>A0ABW3ESS1_9ACTN</name>
<dbReference type="PANTHER" id="PTHR43289:SF6">
    <property type="entry name" value="SERINE_THREONINE-PROTEIN KINASE NEKL-3"/>
    <property type="match status" value="1"/>
</dbReference>
<accession>A0ABW3ESS1</accession>
<comment type="caution">
    <text evidence="9">The sequence shown here is derived from an EMBL/GenBank/DDBJ whole genome shotgun (WGS) entry which is preliminary data.</text>
</comment>
<evidence type="ECO:0000256" key="6">
    <source>
        <dbReference type="ARBA" id="ARBA00022840"/>
    </source>
</evidence>
<dbReference type="Gene3D" id="1.50.10.20">
    <property type="match status" value="1"/>
</dbReference>
<evidence type="ECO:0000256" key="2">
    <source>
        <dbReference type="ARBA" id="ARBA00022527"/>
    </source>
</evidence>
<organism evidence="9 10">
    <name type="scientific">Actinomadura sediminis</name>
    <dbReference type="NCBI Taxonomy" id="1038904"/>
    <lineage>
        <taxon>Bacteria</taxon>
        <taxon>Bacillati</taxon>
        <taxon>Actinomycetota</taxon>
        <taxon>Actinomycetes</taxon>
        <taxon>Streptosporangiales</taxon>
        <taxon>Thermomonosporaceae</taxon>
        <taxon>Actinomadura</taxon>
    </lineage>
</organism>
<dbReference type="Proteomes" id="UP001596972">
    <property type="component" value="Unassembled WGS sequence"/>
</dbReference>
<keyword evidence="10" id="KW-1185">Reference proteome</keyword>
<dbReference type="PROSITE" id="PS50011">
    <property type="entry name" value="PROTEIN_KINASE_DOM"/>
    <property type="match status" value="1"/>
</dbReference>
<evidence type="ECO:0000256" key="3">
    <source>
        <dbReference type="ARBA" id="ARBA00022679"/>
    </source>
</evidence>
<keyword evidence="2" id="KW-0723">Serine/threonine-protein kinase</keyword>
<protein>
    <recommendedName>
        <fullName evidence="1">non-specific serine/threonine protein kinase</fullName>
        <ecNumber evidence="1">2.7.11.1</ecNumber>
    </recommendedName>
</protein>
<keyword evidence="4" id="KW-0547">Nucleotide-binding</keyword>